<keyword evidence="4" id="KW-1185">Reference proteome</keyword>
<dbReference type="GO" id="GO:0061909">
    <property type="term" value="P:autophagosome-lysosome fusion"/>
    <property type="evidence" value="ECO:0007669"/>
    <property type="project" value="TreeGrafter"/>
</dbReference>
<dbReference type="PANTHER" id="PTHR22255">
    <property type="entry name" value="LP06548P"/>
    <property type="match status" value="1"/>
</dbReference>
<reference evidence="3" key="1">
    <citation type="submission" date="2021-06" db="EMBL/GenBank/DDBJ databases">
        <authorList>
            <person name="Hodson N. C."/>
            <person name="Mongue J. A."/>
            <person name="Jaron S. K."/>
        </authorList>
    </citation>
    <scope>NUCLEOTIDE SEQUENCE</scope>
</reference>
<evidence type="ECO:0000259" key="2">
    <source>
        <dbReference type="Pfam" id="PF23069"/>
    </source>
</evidence>
<name>A0A8J2KU04_9HEXA</name>
<accession>A0A8J2KU04</accession>
<dbReference type="InterPro" id="IPR055470">
    <property type="entry name" value="DUF7042"/>
</dbReference>
<dbReference type="PANTHER" id="PTHR22255:SF9">
    <property type="entry name" value="LP06548P"/>
    <property type="match status" value="1"/>
</dbReference>
<feature type="domain" description="DUF7042" evidence="2">
    <location>
        <begin position="9"/>
        <end position="64"/>
    </location>
</feature>
<organism evidence="3 4">
    <name type="scientific">Allacma fusca</name>
    <dbReference type="NCBI Taxonomy" id="39272"/>
    <lineage>
        <taxon>Eukaryota</taxon>
        <taxon>Metazoa</taxon>
        <taxon>Ecdysozoa</taxon>
        <taxon>Arthropoda</taxon>
        <taxon>Hexapoda</taxon>
        <taxon>Collembola</taxon>
        <taxon>Symphypleona</taxon>
        <taxon>Sminthuridae</taxon>
        <taxon>Allacma</taxon>
    </lineage>
</organism>
<feature type="compositionally biased region" description="Polar residues" evidence="1">
    <location>
        <begin position="48"/>
        <end position="61"/>
    </location>
</feature>
<proteinExistence type="predicted"/>
<dbReference type="OrthoDB" id="9979716at2759"/>
<feature type="region of interest" description="Disordered" evidence="1">
    <location>
        <begin position="48"/>
        <end position="77"/>
    </location>
</feature>
<evidence type="ECO:0000313" key="4">
    <source>
        <dbReference type="Proteomes" id="UP000708208"/>
    </source>
</evidence>
<gene>
    <name evidence="3" type="ORF">AFUS01_LOCUS33509</name>
</gene>
<evidence type="ECO:0000313" key="3">
    <source>
        <dbReference type="EMBL" id="CAG7823284.1"/>
    </source>
</evidence>
<dbReference type="EMBL" id="CAJVCH010529020">
    <property type="protein sequence ID" value="CAG7823284.1"/>
    <property type="molecule type" value="Genomic_DNA"/>
</dbReference>
<dbReference type="Proteomes" id="UP000708208">
    <property type="component" value="Unassembled WGS sequence"/>
</dbReference>
<protein>
    <recommendedName>
        <fullName evidence="2">DUF7042 domain-containing protein</fullName>
    </recommendedName>
</protein>
<comment type="caution">
    <text evidence="3">The sequence shown here is derived from an EMBL/GenBank/DDBJ whole genome shotgun (WGS) entry which is preliminary data.</text>
</comment>
<dbReference type="Pfam" id="PF23069">
    <property type="entry name" value="DUF7042"/>
    <property type="match status" value="1"/>
</dbReference>
<dbReference type="AlphaFoldDB" id="A0A8J2KU04"/>
<evidence type="ECO:0000256" key="1">
    <source>
        <dbReference type="SAM" id="MobiDB-lite"/>
    </source>
</evidence>
<sequence>MQYRHHASYEERYRCFVYEKTKKGGGTGQYNNSDSNIIVRVAQSGDATCNGLSPSEGSRTMTLRKGTTKSPLENKFP</sequence>